<sequence length="65" mass="7194">VVRLLLAEGREVRALVRGQSDNRNIDGLDIERVTGDLTDSTSLRAAVKGCDALYHVAADYRLWIP</sequence>
<evidence type="ECO:0000259" key="1">
    <source>
        <dbReference type="Pfam" id="PF13460"/>
    </source>
</evidence>
<proteinExistence type="predicted"/>
<evidence type="ECO:0000313" key="2">
    <source>
        <dbReference type="EMBL" id="SVC96689.1"/>
    </source>
</evidence>
<dbReference type="AlphaFoldDB" id="A0A382RG40"/>
<name>A0A382RG40_9ZZZZ</name>
<accession>A0A382RG40</accession>
<dbReference type="SUPFAM" id="SSF51735">
    <property type="entry name" value="NAD(P)-binding Rossmann-fold domains"/>
    <property type="match status" value="1"/>
</dbReference>
<dbReference type="InterPro" id="IPR036291">
    <property type="entry name" value="NAD(P)-bd_dom_sf"/>
</dbReference>
<gene>
    <name evidence="2" type="ORF">METZ01_LOCUS349543</name>
</gene>
<dbReference type="Gene3D" id="3.40.50.720">
    <property type="entry name" value="NAD(P)-binding Rossmann-like Domain"/>
    <property type="match status" value="1"/>
</dbReference>
<dbReference type="EMBL" id="UINC01121489">
    <property type="protein sequence ID" value="SVC96689.1"/>
    <property type="molecule type" value="Genomic_DNA"/>
</dbReference>
<dbReference type="Pfam" id="PF13460">
    <property type="entry name" value="NAD_binding_10"/>
    <property type="match status" value="1"/>
</dbReference>
<reference evidence="2" key="1">
    <citation type="submission" date="2018-05" db="EMBL/GenBank/DDBJ databases">
        <authorList>
            <person name="Lanie J.A."/>
            <person name="Ng W.-L."/>
            <person name="Kazmierczak K.M."/>
            <person name="Andrzejewski T.M."/>
            <person name="Davidsen T.M."/>
            <person name="Wayne K.J."/>
            <person name="Tettelin H."/>
            <person name="Glass J.I."/>
            <person name="Rusch D."/>
            <person name="Podicherti R."/>
            <person name="Tsui H.-C.T."/>
            <person name="Winkler M.E."/>
        </authorList>
    </citation>
    <scope>NUCLEOTIDE SEQUENCE</scope>
</reference>
<feature type="non-terminal residue" evidence="2">
    <location>
        <position position="1"/>
    </location>
</feature>
<protein>
    <recommendedName>
        <fullName evidence="1">NAD(P)-binding domain-containing protein</fullName>
    </recommendedName>
</protein>
<dbReference type="InterPro" id="IPR016040">
    <property type="entry name" value="NAD(P)-bd_dom"/>
</dbReference>
<feature type="domain" description="NAD(P)-binding" evidence="1">
    <location>
        <begin position="1"/>
        <end position="57"/>
    </location>
</feature>
<organism evidence="2">
    <name type="scientific">marine metagenome</name>
    <dbReference type="NCBI Taxonomy" id="408172"/>
    <lineage>
        <taxon>unclassified sequences</taxon>
        <taxon>metagenomes</taxon>
        <taxon>ecological metagenomes</taxon>
    </lineage>
</organism>
<feature type="non-terminal residue" evidence="2">
    <location>
        <position position="65"/>
    </location>
</feature>